<dbReference type="AlphaFoldDB" id="A0A5C4J3N7"/>
<feature type="domain" description="Barstar (barnase inhibitor)" evidence="2">
    <location>
        <begin position="165"/>
        <end position="244"/>
    </location>
</feature>
<dbReference type="OrthoDB" id="8859549at2"/>
<organism evidence="3 4">
    <name type="scientific">Actinomadura soli</name>
    <dbReference type="NCBI Taxonomy" id="2508997"/>
    <lineage>
        <taxon>Bacteria</taxon>
        <taxon>Bacillati</taxon>
        <taxon>Actinomycetota</taxon>
        <taxon>Actinomycetes</taxon>
        <taxon>Streptosporangiales</taxon>
        <taxon>Thermomonosporaceae</taxon>
        <taxon>Actinomadura</taxon>
    </lineage>
</organism>
<dbReference type="Pfam" id="PF01337">
    <property type="entry name" value="Barstar"/>
    <property type="match status" value="1"/>
</dbReference>
<name>A0A5C4J3N7_9ACTN</name>
<dbReference type="RefSeq" id="WP_138649040.1">
    <property type="nucleotide sequence ID" value="NZ_VCKW01000237.1"/>
</dbReference>
<dbReference type="Gene3D" id="3.30.370.10">
    <property type="entry name" value="Barstar-like"/>
    <property type="match status" value="1"/>
</dbReference>
<dbReference type="Proteomes" id="UP000309174">
    <property type="component" value="Unassembled WGS sequence"/>
</dbReference>
<dbReference type="SUPFAM" id="SSF52038">
    <property type="entry name" value="Barstar-related"/>
    <property type="match status" value="1"/>
</dbReference>
<accession>A0A5C4J3N7</accession>
<reference evidence="3 4" key="1">
    <citation type="submission" date="2019-05" db="EMBL/GenBank/DDBJ databases">
        <title>Draft genome sequence of Actinomadura sp. 14C53.</title>
        <authorList>
            <person name="Saricaoglu S."/>
            <person name="Isik K."/>
        </authorList>
    </citation>
    <scope>NUCLEOTIDE SEQUENCE [LARGE SCALE GENOMIC DNA]</scope>
    <source>
        <strain evidence="3 4">14C53</strain>
    </source>
</reference>
<dbReference type="InterPro" id="IPR000468">
    <property type="entry name" value="Barstar"/>
</dbReference>
<sequence length="252" mass="27755">MDDNGTRSPLIRLVCEESQDTLLVADEVQGFFVDPLRGESGQVTLAGVPRAPGLPQGSFSDVGLHIINYRGEVIGRYYIGRVWIGTPQASSCEAEVVDLEASFHGYHCPYPKAGTIWRRWASERPIRCGEWHQYSVDYHSSWLHVVQTSWFESGHGIIKHGIGDTLSIDGSNITTVASFYCAIGEAVNGAGGYFGSNLDAFADCLASGQEIRSLTRVIWDNYSVSFRALGEEFIDSIMTILGEFDIEVALHK</sequence>
<dbReference type="EMBL" id="VCKW01000237">
    <property type="protein sequence ID" value="TMQ91086.1"/>
    <property type="molecule type" value="Genomic_DNA"/>
</dbReference>
<proteinExistence type="inferred from homology"/>
<evidence type="ECO:0000313" key="4">
    <source>
        <dbReference type="Proteomes" id="UP000309174"/>
    </source>
</evidence>
<evidence type="ECO:0000313" key="3">
    <source>
        <dbReference type="EMBL" id="TMQ91086.1"/>
    </source>
</evidence>
<comment type="caution">
    <text evidence="3">The sequence shown here is derived from an EMBL/GenBank/DDBJ whole genome shotgun (WGS) entry which is preliminary data.</text>
</comment>
<gene>
    <name evidence="3" type="ORF">ETD83_32525</name>
</gene>
<dbReference type="InterPro" id="IPR035905">
    <property type="entry name" value="Barstar-like_sf"/>
</dbReference>
<comment type="similarity">
    <text evidence="1">Belongs to the barstar family.</text>
</comment>
<protein>
    <submittedName>
        <fullName evidence="3">Barnase inhibitor</fullName>
    </submittedName>
</protein>
<keyword evidence="4" id="KW-1185">Reference proteome</keyword>
<evidence type="ECO:0000259" key="2">
    <source>
        <dbReference type="Pfam" id="PF01337"/>
    </source>
</evidence>
<evidence type="ECO:0000256" key="1">
    <source>
        <dbReference type="ARBA" id="ARBA00006845"/>
    </source>
</evidence>